<sequence length="556" mass="64086">MMTVNDLLHAEELPGLTLLTHETNLDAPILQANILENPDAFDWLTPGEILLTTGYIFKDQPCLQKRLIQELANMNCAALGFKVQRYFNEVPQEMIQLANDVGLPILSIPYNYNFSQIISLVNRRVNQPDETISQHSVHMHNKFYTIIKAGGKSTQLLEVLSAAIQAPVMLLDERFQIMNHFDLPDAPTRITSILNNATLKKQFETALKAQNNELLLFYKEPLTVEFSLANHQLSLRILPIKKKNLSLSYLVIWQTTKKLQTIDLLSVEVCAHYLLPQLQLESSENLTTRQKIGALFQDLIQEKNTNPQAWQEFSNYLQLNEKDTFSLLLVAIEQLEQLFNPTIQMNSIGHQLNHILEGYRQKITAFPTQTGFILLLENPAQEEATYLAQTSHLAKNLLEQLMKLNPKLSFKLAIGPTVKKITNLCDSYKLAQETFHLAQASQELQQRTILNYDDLFFYRLMIETLTKQAKQKIYQRLIEPLEKEDQKHESSLLETINTYFQSNKNISLTATNMYVHRNTIIYRLKKIEEILHLTLEFPDSSLQLSLAVYLYKQKLL</sequence>
<dbReference type="Gene3D" id="1.10.10.2840">
    <property type="entry name" value="PucR C-terminal helix-turn-helix domain"/>
    <property type="match status" value="1"/>
</dbReference>
<dbReference type="Proteomes" id="UP000004846">
    <property type="component" value="Unassembled WGS sequence"/>
</dbReference>
<dbReference type="InterPro" id="IPR025736">
    <property type="entry name" value="PucR_C-HTH_dom"/>
</dbReference>
<evidence type="ECO:0000256" key="1">
    <source>
        <dbReference type="ARBA" id="ARBA00006754"/>
    </source>
</evidence>
<dbReference type="InterPro" id="IPR012914">
    <property type="entry name" value="PucR_dom"/>
</dbReference>
<dbReference type="Pfam" id="PF17853">
    <property type="entry name" value="GGDEF_2"/>
    <property type="match status" value="1"/>
</dbReference>
<dbReference type="PANTHER" id="PTHR33744">
    <property type="entry name" value="CARBOHYDRATE DIACID REGULATOR"/>
    <property type="match status" value="1"/>
</dbReference>
<gene>
    <name evidence="5" type="ORF">HMPREF9498_01510</name>
</gene>
<organism evidence="5 6">
    <name type="scientific">Enterococcus faecalis TX4248</name>
    <dbReference type="NCBI Taxonomy" id="749495"/>
    <lineage>
        <taxon>Bacteria</taxon>
        <taxon>Bacillati</taxon>
        <taxon>Bacillota</taxon>
        <taxon>Bacilli</taxon>
        <taxon>Lactobacillales</taxon>
        <taxon>Enterococcaceae</taxon>
        <taxon>Enterococcus</taxon>
    </lineage>
</organism>
<protein>
    <submittedName>
        <fullName evidence="5">Purine catabolism regulatory protein-like family</fullName>
    </submittedName>
</protein>
<evidence type="ECO:0000259" key="2">
    <source>
        <dbReference type="Pfam" id="PF07905"/>
    </source>
</evidence>
<dbReference type="RefSeq" id="WP_002363655.1">
    <property type="nucleotide sequence ID" value="NZ_GL454447.1"/>
</dbReference>
<dbReference type="InterPro" id="IPR051448">
    <property type="entry name" value="CdaR-like_regulators"/>
</dbReference>
<comment type="caution">
    <text evidence="5">The sequence shown here is derived from an EMBL/GenBank/DDBJ whole genome shotgun (WGS) entry which is preliminary data.</text>
</comment>
<evidence type="ECO:0000259" key="4">
    <source>
        <dbReference type="Pfam" id="PF17853"/>
    </source>
</evidence>
<dbReference type="GeneID" id="60893460"/>
<feature type="domain" description="Purine catabolism PurC-like" evidence="2">
    <location>
        <begin position="6"/>
        <end position="124"/>
    </location>
</feature>
<comment type="similarity">
    <text evidence="1">Belongs to the CdaR family.</text>
</comment>
<dbReference type="HOGENOM" id="CLU_017436_5_0_9"/>
<evidence type="ECO:0000313" key="6">
    <source>
        <dbReference type="Proteomes" id="UP000004846"/>
    </source>
</evidence>
<dbReference type="InterPro" id="IPR042070">
    <property type="entry name" value="PucR_C-HTH_sf"/>
</dbReference>
<dbReference type="Pfam" id="PF13556">
    <property type="entry name" value="HTH_30"/>
    <property type="match status" value="1"/>
</dbReference>
<dbReference type="EMBL" id="AEBR01000046">
    <property type="protein sequence ID" value="EFM82874.1"/>
    <property type="molecule type" value="Genomic_DNA"/>
</dbReference>
<dbReference type="AlphaFoldDB" id="A0A125W6E9"/>
<dbReference type="Pfam" id="PF07905">
    <property type="entry name" value="PucR"/>
    <property type="match status" value="1"/>
</dbReference>
<proteinExistence type="inferred from homology"/>
<reference evidence="5 6" key="1">
    <citation type="submission" date="2010-07" db="EMBL/GenBank/DDBJ databases">
        <authorList>
            <person name="Sid Ahmed O."/>
        </authorList>
    </citation>
    <scope>NUCLEOTIDE SEQUENCE [LARGE SCALE GENOMIC DNA]</scope>
    <source>
        <strain evidence="5 6">TX4248</strain>
    </source>
</reference>
<evidence type="ECO:0000259" key="3">
    <source>
        <dbReference type="Pfam" id="PF13556"/>
    </source>
</evidence>
<name>A0A125W6E9_ENTFL</name>
<feature type="domain" description="PucR C-terminal helix-turn-helix" evidence="3">
    <location>
        <begin position="492"/>
        <end position="548"/>
    </location>
</feature>
<evidence type="ECO:0000313" key="5">
    <source>
        <dbReference type="EMBL" id="EFM82874.1"/>
    </source>
</evidence>
<dbReference type="InterPro" id="IPR041522">
    <property type="entry name" value="CdaR_GGDEF"/>
</dbReference>
<feature type="domain" description="CdaR GGDEF-like" evidence="4">
    <location>
        <begin position="309"/>
        <end position="434"/>
    </location>
</feature>
<accession>A0A125W6E9</accession>
<dbReference type="PANTHER" id="PTHR33744:SF1">
    <property type="entry name" value="DNA-BINDING TRANSCRIPTIONAL ACTIVATOR ADER"/>
    <property type="match status" value="1"/>
</dbReference>